<dbReference type="EMBL" id="JWIC01000005">
    <property type="protein sequence ID" value="KID57553.1"/>
    <property type="molecule type" value="Genomic_DNA"/>
</dbReference>
<keyword evidence="3 5" id="KW-1133">Transmembrane helix</keyword>
<evidence type="ECO:0000256" key="1">
    <source>
        <dbReference type="ARBA" id="ARBA00004141"/>
    </source>
</evidence>
<dbReference type="Pfam" id="PF12698">
    <property type="entry name" value="ABC2_membrane_3"/>
    <property type="match status" value="1"/>
</dbReference>
<proteinExistence type="predicted"/>
<keyword evidence="4 5" id="KW-0472">Membrane</keyword>
<accession>A0A0C1MS63</accession>
<feature type="domain" description="ABC-2 type transporter transmembrane" evidence="6">
    <location>
        <begin position="18"/>
        <end position="388"/>
    </location>
</feature>
<feature type="transmembrane region" description="Helical" evidence="5">
    <location>
        <begin position="325"/>
        <end position="353"/>
    </location>
</feature>
<evidence type="ECO:0000256" key="4">
    <source>
        <dbReference type="ARBA" id="ARBA00023136"/>
    </source>
</evidence>
<name>A0A0C1MS63_9GAMM</name>
<evidence type="ECO:0000313" key="8">
    <source>
        <dbReference type="Proteomes" id="UP000031327"/>
    </source>
</evidence>
<feature type="transmembrane region" description="Helical" evidence="5">
    <location>
        <begin position="288"/>
        <end position="313"/>
    </location>
</feature>
<dbReference type="InterPro" id="IPR013525">
    <property type="entry name" value="ABC2_TM"/>
</dbReference>
<organism evidence="7 8">
    <name type="scientific">Pseudoalteromonas luteoviolacea</name>
    <dbReference type="NCBI Taxonomy" id="43657"/>
    <lineage>
        <taxon>Bacteria</taxon>
        <taxon>Pseudomonadati</taxon>
        <taxon>Pseudomonadota</taxon>
        <taxon>Gammaproteobacteria</taxon>
        <taxon>Alteromonadales</taxon>
        <taxon>Pseudoalteromonadaceae</taxon>
        <taxon>Pseudoalteromonas</taxon>
    </lineage>
</organism>
<evidence type="ECO:0000259" key="6">
    <source>
        <dbReference type="Pfam" id="PF12698"/>
    </source>
</evidence>
<sequence>MFEVFLKEVKELLRDRKTLFFVIALPIVIFPILFALLGFLASKTTFEAEQKVHTYYLANADLFPEFAQMLFYHKSFKPYEGDEQFDSIDALKAAVKAGKIDVGIEIPKQQDKQVSVSPEQAVWHVVFNDAQSINFVYKRLEKLINKYAAGIRSATLEALGAPKAHHSAILKPITITKVDTADIRENYGEKLGALIPYMLIPLVLMGASYPAIDLGAGEKERGTLETLLLTPVTRTQLVLGKFLTILASSIACALVTVSSMAIWISIAGGIGVLDTIKDAFSSVTFADFMLIFALLLPVAVMLSSLVLAISIYARSFKEAQNYMGPLSMLVFVPIVVSVMPNMSLNTTTAWIPITNVSLAIKEIIKGTVDYSAVMMIFVASALLAGALLMFCIRWFSKESVLFR</sequence>
<gene>
    <name evidence="7" type="ORF">JF50_10220</name>
</gene>
<dbReference type="PANTHER" id="PTHR43471">
    <property type="entry name" value="ABC TRANSPORTER PERMEASE"/>
    <property type="match status" value="1"/>
</dbReference>
<comment type="subcellular location">
    <subcellularLocation>
        <location evidence="1">Membrane</location>
        <topology evidence="1">Multi-pass membrane protein</topology>
    </subcellularLocation>
</comment>
<evidence type="ECO:0000256" key="5">
    <source>
        <dbReference type="SAM" id="Phobius"/>
    </source>
</evidence>
<dbReference type="RefSeq" id="WP_039609324.1">
    <property type="nucleotide sequence ID" value="NZ_JWIC01000005.1"/>
</dbReference>
<feature type="transmembrane region" description="Helical" evidence="5">
    <location>
        <begin position="242"/>
        <end position="268"/>
    </location>
</feature>
<dbReference type="GO" id="GO:0140359">
    <property type="term" value="F:ABC-type transporter activity"/>
    <property type="evidence" value="ECO:0007669"/>
    <property type="project" value="InterPro"/>
</dbReference>
<dbReference type="GO" id="GO:0016020">
    <property type="term" value="C:membrane"/>
    <property type="evidence" value="ECO:0007669"/>
    <property type="project" value="UniProtKB-SubCell"/>
</dbReference>
<keyword evidence="2 5" id="KW-0812">Transmembrane</keyword>
<evidence type="ECO:0000256" key="2">
    <source>
        <dbReference type="ARBA" id="ARBA00022692"/>
    </source>
</evidence>
<evidence type="ECO:0000256" key="3">
    <source>
        <dbReference type="ARBA" id="ARBA00022989"/>
    </source>
</evidence>
<evidence type="ECO:0000313" key="7">
    <source>
        <dbReference type="EMBL" id="KID57553.1"/>
    </source>
</evidence>
<reference evidence="7 8" key="1">
    <citation type="submission" date="2014-12" db="EMBL/GenBank/DDBJ databases">
        <title>Draft Genome Sequence of Pseudoalteromonas luteoviolacea HI1.</title>
        <authorList>
            <person name="Asahina A.Y."/>
            <person name="Hadfield M.G."/>
        </authorList>
    </citation>
    <scope>NUCLEOTIDE SEQUENCE [LARGE SCALE GENOMIC DNA]</scope>
    <source>
        <strain evidence="7 8">HI1</strain>
    </source>
</reference>
<dbReference type="Proteomes" id="UP000031327">
    <property type="component" value="Unassembled WGS sequence"/>
</dbReference>
<dbReference type="AlphaFoldDB" id="A0A0C1MS63"/>
<feature type="transmembrane region" description="Helical" evidence="5">
    <location>
        <begin position="20"/>
        <end position="41"/>
    </location>
</feature>
<comment type="caution">
    <text evidence="7">The sequence shown here is derived from an EMBL/GenBank/DDBJ whole genome shotgun (WGS) entry which is preliminary data.</text>
</comment>
<protein>
    <submittedName>
        <fullName evidence="7">Sodium ABC transporter permease</fullName>
    </submittedName>
</protein>
<dbReference type="OrthoDB" id="5486437at2"/>
<feature type="transmembrane region" description="Helical" evidence="5">
    <location>
        <begin position="373"/>
        <end position="395"/>
    </location>
</feature>
<dbReference type="PANTHER" id="PTHR43471:SF3">
    <property type="entry name" value="ABC TRANSPORTER PERMEASE PROTEIN NATB"/>
    <property type="match status" value="1"/>
</dbReference>